<keyword evidence="4 5" id="KW-0326">Glycosidase</keyword>
<comment type="similarity">
    <text evidence="1 5">Belongs to the glycosyl hydrolase 43 family.</text>
</comment>
<dbReference type="EMBL" id="MCOG01000119">
    <property type="protein sequence ID" value="ORY42675.1"/>
    <property type="molecule type" value="Genomic_DNA"/>
</dbReference>
<feature type="signal peptide" evidence="6">
    <location>
        <begin position="1"/>
        <end position="18"/>
    </location>
</feature>
<evidence type="ECO:0000256" key="2">
    <source>
        <dbReference type="ARBA" id="ARBA00022729"/>
    </source>
</evidence>
<protein>
    <submittedName>
        <fullName evidence="8">Arabinanase/levansucrase/invertase</fullName>
    </submittedName>
</protein>
<dbReference type="Gene3D" id="2.60.120.260">
    <property type="entry name" value="Galactose-binding domain-like"/>
    <property type="match status" value="1"/>
</dbReference>
<accession>A0A1Y2C8N4</accession>
<evidence type="ECO:0000256" key="4">
    <source>
        <dbReference type="ARBA" id="ARBA00023295"/>
    </source>
</evidence>
<sequence>MKFSFIAGLLALANLALSAETCGKAYYQCGGKNFKGSTCCITGYTCKTINENFSQCVEASSSNNSNTVAPSNSASSNATPSNLIRNNMFWKDTSGKNIYSQGGGVFKFGVKYYWYGVHYQGAETYANAPRKRNSDTRFVSVTCYSSTDLINWKFENDILTPKTRNFGDPAWFGRLGVAYNKRSRRYVLVAQHNDGIMFASCDTPAGNYKVEHIQNQITNVINLGTGDQTVFVDDDGLAYLICSNKKGRNHQYVSKLRESDFLYAEPAKEVAKGYGREGDALFKYKGKYYFCASDLHGWNASHSYYMVSNSIWGPYSAWKVMDGTDMDFSFVTQTGFFFTIKGTKQETVVFCGDRWSDFAGNGLGYNQWVPLTVNGDNVKFNSLSEWSINAETGEWSVGNGNNYCLNPSFEADRVAQTALAGWKTWGVGAKNKSGGYTGNWCAELWSDKDYDGSYYQRINIPNGTYNLKAWAKSSGGQKIANIYVKNFGGNELNVDLSKKMNNWTQVSINNIKVTNGMIEIGIYSSAYAGNFVNVDDIVLSH</sequence>
<dbReference type="PANTHER" id="PTHR22925">
    <property type="entry name" value="GLYCOSYL HYDROLASE 43 FAMILY MEMBER"/>
    <property type="match status" value="1"/>
</dbReference>
<evidence type="ECO:0000256" key="1">
    <source>
        <dbReference type="ARBA" id="ARBA00009865"/>
    </source>
</evidence>
<feature type="chain" id="PRO_5012350069" evidence="6">
    <location>
        <begin position="19"/>
        <end position="541"/>
    </location>
</feature>
<organism evidence="8 9">
    <name type="scientific">Neocallimastix californiae</name>
    <dbReference type="NCBI Taxonomy" id="1754190"/>
    <lineage>
        <taxon>Eukaryota</taxon>
        <taxon>Fungi</taxon>
        <taxon>Fungi incertae sedis</taxon>
        <taxon>Chytridiomycota</taxon>
        <taxon>Chytridiomycota incertae sedis</taxon>
        <taxon>Neocallimastigomycetes</taxon>
        <taxon>Neocallimastigales</taxon>
        <taxon>Neocallimastigaceae</taxon>
        <taxon>Neocallimastix</taxon>
    </lineage>
</organism>
<dbReference type="PANTHER" id="PTHR22925:SF3">
    <property type="entry name" value="GLYCOSYL HYDROLASE FAMILY PROTEIN 43"/>
    <property type="match status" value="1"/>
</dbReference>
<dbReference type="InterPro" id="IPR000254">
    <property type="entry name" value="CBD"/>
</dbReference>
<gene>
    <name evidence="8" type="ORF">LY90DRAFT_671856</name>
</gene>
<dbReference type="GO" id="GO:0004553">
    <property type="term" value="F:hydrolase activity, hydrolyzing O-glycosyl compounds"/>
    <property type="evidence" value="ECO:0007669"/>
    <property type="project" value="InterPro"/>
</dbReference>
<dbReference type="GO" id="GO:0005576">
    <property type="term" value="C:extracellular region"/>
    <property type="evidence" value="ECO:0007669"/>
    <property type="project" value="InterPro"/>
</dbReference>
<reference evidence="8 9" key="1">
    <citation type="submission" date="2016-08" db="EMBL/GenBank/DDBJ databases">
        <title>A Parts List for Fungal Cellulosomes Revealed by Comparative Genomics.</title>
        <authorList>
            <consortium name="DOE Joint Genome Institute"/>
            <person name="Haitjema C.H."/>
            <person name="Gilmore S.P."/>
            <person name="Henske J.K."/>
            <person name="Solomon K.V."/>
            <person name="De Groot R."/>
            <person name="Kuo A."/>
            <person name="Mondo S.J."/>
            <person name="Salamov A.A."/>
            <person name="Labutti K."/>
            <person name="Zhao Z."/>
            <person name="Chiniquy J."/>
            <person name="Barry K."/>
            <person name="Brewer H.M."/>
            <person name="Purvine S.O."/>
            <person name="Wright A.T."/>
            <person name="Boxma B."/>
            <person name="Van Alen T."/>
            <person name="Hackstein J.H."/>
            <person name="Baker S.E."/>
            <person name="Grigoriev I.V."/>
            <person name="O'Malley M.A."/>
        </authorList>
    </citation>
    <scope>NUCLEOTIDE SEQUENCE [LARGE SCALE GENOMIC DNA]</scope>
    <source>
        <strain evidence="8 9">G1</strain>
    </source>
</reference>
<dbReference type="InterPro" id="IPR023296">
    <property type="entry name" value="Glyco_hydro_beta-prop_sf"/>
</dbReference>
<dbReference type="SMART" id="SM00236">
    <property type="entry name" value="fCBD"/>
    <property type="match status" value="1"/>
</dbReference>
<dbReference type="SUPFAM" id="SSF75005">
    <property type="entry name" value="Arabinanase/levansucrase/invertase"/>
    <property type="match status" value="1"/>
</dbReference>
<dbReference type="Proteomes" id="UP000193920">
    <property type="component" value="Unassembled WGS sequence"/>
</dbReference>
<keyword evidence="9" id="KW-1185">Reference proteome</keyword>
<dbReference type="Pfam" id="PF04616">
    <property type="entry name" value="Glyco_hydro_43"/>
    <property type="match status" value="1"/>
</dbReference>
<name>A0A1Y2C8N4_9FUNG</name>
<evidence type="ECO:0000313" key="8">
    <source>
        <dbReference type="EMBL" id="ORY42675.1"/>
    </source>
</evidence>
<dbReference type="AlphaFoldDB" id="A0A1Y2C8N4"/>
<dbReference type="PROSITE" id="PS51164">
    <property type="entry name" value="CBM1_2"/>
    <property type="match status" value="1"/>
</dbReference>
<dbReference type="CDD" id="cd18823">
    <property type="entry name" value="GH43_RcAra43A-like"/>
    <property type="match status" value="1"/>
</dbReference>
<keyword evidence="2 6" id="KW-0732">Signal</keyword>
<dbReference type="InterPro" id="IPR035971">
    <property type="entry name" value="CBD_sf"/>
</dbReference>
<dbReference type="STRING" id="1754190.A0A1Y2C8N4"/>
<evidence type="ECO:0000256" key="3">
    <source>
        <dbReference type="ARBA" id="ARBA00022801"/>
    </source>
</evidence>
<dbReference type="Gene3D" id="2.115.10.20">
    <property type="entry name" value="Glycosyl hydrolase domain, family 43"/>
    <property type="match status" value="1"/>
</dbReference>
<dbReference type="GO" id="GO:0005975">
    <property type="term" value="P:carbohydrate metabolic process"/>
    <property type="evidence" value="ECO:0007669"/>
    <property type="project" value="InterPro"/>
</dbReference>
<evidence type="ECO:0000256" key="5">
    <source>
        <dbReference type="RuleBase" id="RU361187"/>
    </source>
</evidence>
<evidence type="ECO:0000313" key="9">
    <source>
        <dbReference type="Proteomes" id="UP000193920"/>
    </source>
</evidence>
<comment type="caution">
    <text evidence="8">The sequence shown here is derived from an EMBL/GenBank/DDBJ whole genome shotgun (WGS) entry which is preliminary data.</text>
</comment>
<keyword evidence="3 5" id="KW-0378">Hydrolase</keyword>
<dbReference type="GO" id="GO:0030248">
    <property type="term" value="F:cellulose binding"/>
    <property type="evidence" value="ECO:0007669"/>
    <property type="project" value="InterPro"/>
</dbReference>
<dbReference type="InterPro" id="IPR006710">
    <property type="entry name" value="Glyco_hydro_43"/>
</dbReference>
<dbReference type="OrthoDB" id="9970295at2759"/>
<evidence type="ECO:0000259" key="7">
    <source>
        <dbReference type="PROSITE" id="PS51164"/>
    </source>
</evidence>
<dbReference type="Pfam" id="PF00734">
    <property type="entry name" value="CBM_1"/>
    <property type="match status" value="1"/>
</dbReference>
<feature type="domain" description="CBM1" evidence="7">
    <location>
        <begin position="21"/>
        <end position="57"/>
    </location>
</feature>
<evidence type="ECO:0000256" key="6">
    <source>
        <dbReference type="SAM" id="SignalP"/>
    </source>
</evidence>
<dbReference type="SUPFAM" id="SSF57180">
    <property type="entry name" value="Cellulose-binding domain"/>
    <property type="match status" value="1"/>
</dbReference>
<proteinExistence type="inferred from homology"/>